<feature type="region of interest" description="Disordered" evidence="1">
    <location>
        <begin position="1"/>
        <end position="27"/>
    </location>
</feature>
<name>A0A1U8HVS8_GOSHI</name>
<feature type="compositionally biased region" description="Basic and acidic residues" evidence="1">
    <location>
        <begin position="13"/>
        <end position="27"/>
    </location>
</feature>
<feature type="region of interest" description="Disordered" evidence="1">
    <location>
        <begin position="101"/>
        <end position="124"/>
    </location>
</feature>
<accession>A0A1U8HVS8</accession>
<organism evidence="2 3">
    <name type="scientific">Gossypium hirsutum</name>
    <name type="common">Upland cotton</name>
    <name type="synonym">Gossypium mexicanum</name>
    <dbReference type="NCBI Taxonomy" id="3635"/>
    <lineage>
        <taxon>Eukaryota</taxon>
        <taxon>Viridiplantae</taxon>
        <taxon>Streptophyta</taxon>
        <taxon>Embryophyta</taxon>
        <taxon>Tracheophyta</taxon>
        <taxon>Spermatophyta</taxon>
        <taxon>Magnoliopsida</taxon>
        <taxon>eudicotyledons</taxon>
        <taxon>Gunneridae</taxon>
        <taxon>Pentapetalae</taxon>
        <taxon>rosids</taxon>
        <taxon>malvids</taxon>
        <taxon>Malvales</taxon>
        <taxon>Malvaceae</taxon>
        <taxon>Malvoideae</taxon>
        <taxon>Gossypium</taxon>
    </lineage>
</organism>
<dbReference type="RefSeq" id="XP_016670125.1">
    <property type="nucleotide sequence ID" value="XM_016814636.2"/>
</dbReference>
<sequence length="164" mass="18115">MEEKRGSAVIRAVSHDEEGRKEVERTKVPSRKIDTIKYIERKLEDKGVQRLERHPADGIGIDQPPPKSGRGGKYTWEGPDGLAENELMAAPLLPTFVDLSTAPPAIDEKDPNYVDEEEEEKIVRDENSDVAELVVGELEVATAAEARKGVARVGVDPHINLNLN</sequence>
<proteinExistence type="predicted"/>
<dbReference type="AlphaFoldDB" id="A0A1U8HVS8"/>
<protein>
    <submittedName>
        <fullName evidence="3">Uncharacterized protein</fullName>
    </submittedName>
</protein>
<dbReference type="Proteomes" id="UP000818029">
    <property type="component" value="Chromosome A09"/>
</dbReference>
<reference evidence="3" key="2">
    <citation type="submission" date="2025-08" db="UniProtKB">
        <authorList>
            <consortium name="RefSeq"/>
        </authorList>
    </citation>
    <scope>IDENTIFICATION</scope>
</reference>
<evidence type="ECO:0000313" key="3">
    <source>
        <dbReference type="RefSeq" id="XP_016670125.1"/>
    </source>
</evidence>
<dbReference type="OrthoDB" id="1899413at2759"/>
<dbReference type="GeneID" id="107890128"/>
<evidence type="ECO:0000313" key="2">
    <source>
        <dbReference type="Proteomes" id="UP000818029"/>
    </source>
</evidence>
<gene>
    <name evidence="3" type="primary">LOC107890128</name>
</gene>
<reference evidence="2" key="1">
    <citation type="journal article" date="2020" name="Nat. Genet.">
        <title>Genomic diversifications of five Gossypium allopolyploid species and their impact on cotton improvement.</title>
        <authorList>
            <person name="Chen Z.J."/>
            <person name="Sreedasyam A."/>
            <person name="Ando A."/>
            <person name="Song Q."/>
            <person name="De Santiago L.M."/>
            <person name="Hulse-Kemp A.M."/>
            <person name="Ding M."/>
            <person name="Ye W."/>
            <person name="Kirkbride R.C."/>
            <person name="Jenkins J."/>
            <person name="Plott C."/>
            <person name="Lovell J."/>
            <person name="Lin Y.M."/>
            <person name="Vaughn R."/>
            <person name="Liu B."/>
            <person name="Simpson S."/>
            <person name="Scheffler B.E."/>
            <person name="Wen L."/>
            <person name="Saski C.A."/>
            <person name="Grover C.E."/>
            <person name="Hu G."/>
            <person name="Conover J.L."/>
            <person name="Carlson J.W."/>
            <person name="Shu S."/>
            <person name="Boston L.B."/>
            <person name="Williams M."/>
            <person name="Peterson D.G."/>
            <person name="McGee K."/>
            <person name="Jones D.C."/>
            <person name="Wendel J.F."/>
            <person name="Stelly D.M."/>
            <person name="Grimwood J."/>
            <person name="Schmutz J."/>
        </authorList>
    </citation>
    <scope>NUCLEOTIDE SEQUENCE [LARGE SCALE GENOMIC DNA]</scope>
    <source>
        <strain evidence="2">cv. TM-1</strain>
    </source>
</reference>
<feature type="compositionally biased region" description="Basic and acidic residues" evidence="1">
    <location>
        <begin position="47"/>
        <end position="56"/>
    </location>
</feature>
<feature type="region of interest" description="Disordered" evidence="1">
    <location>
        <begin position="47"/>
        <end position="80"/>
    </location>
</feature>
<dbReference type="STRING" id="3635.A0A1U8HVS8"/>
<dbReference type="OMA" id="VDPHINL"/>
<dbReference type="PaxDb" id="3635-A0A1U8HVS8"/>
<dbReference type="KEGG" id="ghi:107890128"/>
<keyword evidence="2" id="KW-1185">Reference proteome</keyword>
<evidence type="ECO:0000256" key="1">
    <source>
        <dbReference type="SAM" id="MobiDB-lite"/>
    </source>
</evidence>